<keyword evidence="1" id="KW-0812">Transmembrane</keyword>
<organism evidence="2 3">
    <name type="scientific">Acinetobacter variabilis</name>
    <dbReference type="NCBI Taxonomy" id="70346"/>
    <lineage>
        <taxon>Bacteria</taxon>
        <taxon>Pseudomonadati</taxon>
        <taxon>Pseudomonadota</taxon>
        <taxon>Gammaproteobacteria</taxon>
        <taxon>Moraxellales</taxon>
        <taxon>Moraxellaceae</taxon>
        <taxon>Acinetobacter</taxon>
    </lineage>
</organism>
<proteinExistence type="predicted"/>
<evidence type="ECO:0000313" key="2">
    <source>
        <dbReference type="EMBL" id="QQN88457.1"/>
    </source>
</evidence>
<dbReference type="Proteomes" id="UP000596079">
    <property type="component" value="Chromosome"/>
</dbReference>
<sequence>MTWLDKFLFLSIGLGSILYFMLGKINEMGIPMDRGMLMILVIIMSLVSLSCVLYLRSEDQKTKQK</sequence>
<keyword evidence="1" id="KW-1133">Transmembrane helix</keyword>
<dbReference type="RefSeq" id="WP_159123625.1">
    <property type="nucleotide sequence ID" value="NZ_CP060811.1"/>
</dbReference>
<evidence type="ECO:0000256" key="1">
    <source>
        <dbReference type="SAM" id="Phobius"/>
    </source>
</evidence>
<dbReference type="EMBL" id="CP060811">
    <property type="protein sequence ID" value="QQN88457.1"/>
    <property type="molecule type" value="Genomic_DNA"/>
</dbReference>
<evidence type="ECO:0000313" key="3">
    <source>
        <dbReference type="Proteomes" id="UP000596079"/>
    </source>
</evidence>
<dbReference type="AlphaFoldDB" id="A0A7T7WIX7"/>
<gene>
    <name evidence="2" type="ORF">IAQ69_01845</name>
</gene>
<accession>A0A7T7WIX7</accession>
<name>A0A7T7WIX7_9GAMM</name>
<keyword evidence="1" id="KW-0472">Membrane</keyword>
<reference evidence="2 3" key="1">
    <citation type="submission" date="2020-08" db="EMBL/GenBank/DDBJ databases">
        <title>Emergence of ISAba1-mediated novel tet(X) in Acinetobacter variabilis from a chicken farm.</title>
        <authorList>
            <person name="Peng K."/>
            <person name="Li R."/>
        </authorList>
    </citation>
    <scope>NUCLEOTIDE SEQUENCE [LARGE SCALE GENOMIC DNA]</scope>
    <source>
        <strain evidence="2 3">XM9F202-2</strain>
    </source>
</reference>
<feature type="transmembrane region" description="Helical" evidence="1">
    <location>
        <begin position="37"/>
        <end position="55"/>
    </location>
</feature>
<protein>
    <submittedName>
        <fullName evidence="2">Uncharacterized protein</fullName>
    </submittedName>
</protein>
<feature type="transmembrane region" description="Helical" evidence="1">
    <location>
        <begin position="7"/>
        <end position="25"/>
    </location>
</feature>